<feature type="transmembrane region" description="Helical" evidence="1">
    <location>
        <begin position="423"/>
        <end position="444"/>
    </location>
</feature>
<feature type="transmembrane region" description="Helical" evidence="1">
    <location>
        <begin position="383"/>
        <end position="402"/>
    </location>
</feature>
<feature type="transmembrane region" description="Helical" evidence="1">
    <location>
        <begin position="456"/>
        <end position="481"/>
    </location>
</feature>
<evidence type="ECO:0000256" key="1">
    <source>
        <dbReference type="SAM" id="Phobius"/>
    </source>
</evidence>
<feature type="transmembrane region" description="Helical" evidence="1">
    <location>
        <begin position="510"/>
        <end position="532"/>
    </location>
</feature>
<feature type="transmembrane region" description="Helical" evidence="1">
    <location>
        <begin position="932"/>
        <end position="956"/>
    </location>
</feature>
<feature type="transmembrane region" description="Helical" evidence="1">
    <location>
        <begin position="294"/>
        <end position="315"/>
    </location>
</feature>
<gene>
    <name evidence="2" type="ORF">ACFOUW_15740</name>
</gene>
<keyword evidence="1" id="KW-1133">Transmembrane helix</keyword>
<feature type="transmembrane region" description="Helical" evidence="1">
    <location>
        <begin position="976"/>
        <end position="1000"/>
    </location>
</feature>
<name>A0ABV7YDZ4_9ACTN</name>
<accession>A0ABV7YDZ4</accession>
<keyword evidence="1" id="KW-0812">Transmembrane</keyword>
<evidence type="ECO:0008006" key="4">
    <source>
        <dbReference type="Google" id="ProtNLM"/>
    </source>
</evidence>
<feature type="transmembrane region" description="Helical" evidence="1">
    <location>
        <begin position="884"/>
        <end position="905"/>
    </location>
</feature>
<comment type="caution">
    <text evidence="2">The sequence shown here is derived from an EMBL/GenBank/DDBJ whole genome shotgun (WGS) entry which is preliminary data.</text>
</comment>
<dbReference type="RefSeq" id="WP_205120821.1">
    <property type="nucleotide sequence ID" value="NZ_JAFBCM010000001.1"/>
</dbReference>
<reference evidence="3" key="1">
    <citation type="journal article" date="2019" name="Int. J. Syst. Evol. Microbiol.">
        <title>The Global Catalogue of Microorganisms (GCM) 10K type strain sequencing project: providing services to taxonomists for standard genome sequencing and annotation.</title>
        <authorList>
            <consortium name="The Broad Institute Genomics Platform"/>
            <consortium name="The Broad Institute Genome Sequencing Center for Infectious Disease"/>
            <person name="Wu L."/>
            <person name="Ma J."/>
        </authorList>
    </citation>
    <scope>NUCLEOTIDE SEQUENCE [LARGE SCALE GENOMIC DNA]</scope>
    <source>
        <strain evidence="3">CGMCC 4.7241</strain>
    </source>
</reference>
<evidence type="ECO:0000313" key="2">
    <source>
        <dbReference type="EMBL" id="MFC3762294.1"/>
    </source>
</evidence>
<organism evidence="2 3">
    <name type="scientific">Tenggerimyces flavus</name>
    <dbReference type="NCBI Taxonomy" id="1708749"/>
    <lineage>
        <taxon>Bacteria</taxon>
        <taxon>Bacillati</taxon>
        <taxon>Actinomycetota</taxon>
        <taxon>Actinomycetes</taxon>
        <taxon>Propionibacteriales</taxon>
        <taxon>Nocardioidaceae</taxon>
        <taxon>Tenggerimyces</taxon>
    </lineage>
</organism>
<dbReference type="Proteomes" id="UP001595699">
    <property type="component" value="Unassembled WGS sequence"/>
</dbReference>
<keyword evidence="3" id="KW-1185">Reference proteome</keyword>
<dbReference type="EMBL" id="JBHRZH010000012">
    <property type="protein sequence ID" value="MFC3762294.1"/>
    <property type="molecule type" value="Genomic_DNA"/>
</dbReference>
<sequence length="1013" mass="107025">MISLVLSQLAARWGQAVTLFVLSVAATVVAVSVPAFAVAIDRAAVANERAAADASEFVVSVATVSKQPPAEEGEGVVDDGTTEDLTAYADARSRLAGFLPLTTVQIQVQGLDRKKDGGVLYSLIARDGFCRYVTFSVGRCPVGNRELALPANLAKKLKLRTGDQSVLTPVQRTQESIELDGPPVAITIVGVFEPRNAADPYWVAEDPLGQFDLPKAFTNRTTMDTIEHGHEIVWLDAVMPPRLLTPERIPVLRDQLDAAEQRISEEEGGFGAGLLTSLPSLLDRIEAHGQNGRALLPIAAVPVIVLCWFVIHLAVGHGMWGRRLEVGAVVLRGARWPTRAATVAGESLLPLLAGVPVGLLLAGPLVGMTGPGDGSPIGIDDDQLVAAGLAAAGTVAAGLLALRRELAGPVGRLLRQMAPRSHRLAVAAFEVLVIALGIVSVVELRQLGGHLVGVRVAAPVLVILAVAMLAALAVPSLLDLLGRWTLRRGRIGPAVAAFYLARRPAASARLLAVLVLVFGTLGFAAIATDVAAQGRQAEAQQLLGAPRVLEVRPINREAFLKAVRKADPGGKDAMAVVAAYRSTGDNPPLLAVDSTRLSHVAYWPERYGATRAAQAAELLRPPAREPTTLGDGELVANLWPDAVTTEKTLRVALQLVSADGDRVIASFGPLTRTQSTYRAAVSGCDGQCRVTGITASSTDDDVVQFGLTFGSLRQGDRTVLSAEQLADESRWRAPEGPESVEQLWANPTPDGLRLSQPSPQVDEEYELLAVDVPYPLPAITAGQIRGKLLPNLDVEQIRLDTKATMTGVPGLGAFGVLVDLEYAERLTRDPGTASSPQVWLSADAPDSIVAKLRDQGLVIAGDRTVETIRGTLDKSGAAMALQSYQLGAGVTVLVGLGALALIVVVDRRAWIPGMRALRAQGTRERTTTTAALWSYGGIVATSAVVGALAAGATWYVAGGRLPVGVEPSLLPAWPRWPYVLVSEILVVAVLAAAVVAGAWWQRRVVRQREERSG</sequence>
<keyword evidence="1" id="KW-0472">Membrane</keyword>
<evidence type="ECO:0000313" key="3">
    <source>
        <dbReference type="Proteomes" id="UP001595699"/>
    </source>
</evidence>
<proteinExistence type="predicted"/>
<protein>
    <recommendedName>
        <fullName evidence="4">FtsX-like permease family protein</fullName>
    </recommendedName>
</protein>
<feature type="transmembrane region" description="Helical" evidence="1">
    <location>
        <begin position="340"/>
        <end position="363"/>
    </location>
</feature>